<evidence type="ECO:0000256" key="2">
    <source>
        <dbReference type="ARBA" id="ARBA00004308"/>
    </source>
</evidence>
<accession>A0A1R2C712</accession>
<keyword evidence="4" id="KW-0479">Metal-binding</keyword>
<dbReference type="AlphaFoldDB" id="A0A1R2C712"/>
<organism evidence="8 9">
    <name type="scientific">Stentor coeruleus</name>
    <dbReference type="NCBI Taxonomy" id="5963"/>
    <lineage>
        <taxon>Eukaryota</taxon>
        <taxon>Sar</taxon>
        <taxon>Alveolata</taxon>
        <taxon>Ciliophora</taxon>
        <taxon>Postciliodesmatophora</taxon>
        <taxon>Heterotrichea</taxon>
        <taxon>Heterotrichida</taxon>
        <taxon>Stentoridae</taxon>
        <taxon>Stentor</taxon>
    </lineage>
</organism>
<evidence type="ECO:0000259" key="7">
    <source>
        <dbReference type="Pfam" id="PF16212"/>
    </source>
</evidence>
<name>A0A1R2C712_9CILI</name>
<keyword evidence="6" id="KW-1133">Transmembrane helix</keyword>
<reference evidence="8 9" key="1">
    <citation type="submission" date="2016-11" db="EMBL/GenBank/DDBJ databases">
        <title>The macronuclear genome of Stentor coeruleus: a giant cell with tiny introns.</title>
        <authorList>
            <person name="Slabodnick M."/>
            <person name="Ruby J.G."/>
            <person name="Reiff S.B."/>
            <person name="Swart E.C."/>
            <person name="Gosai S."/>
            <person name="Prabakaran S."/>
            <person name="Witkowska E."/>
            <person name="Larue G.E."/>
            <person name="Fisher S."/>
            <person name="Freeman R.M."/>
            <person name="Gunawardena J."/>
            <person name="Chu W."/>
            <person name="Stover N.A."/>
            <person name="Gregory B.D."/>
            <person name="Nowacki M."/>
            <person name="Derisi J."/>
            <person name="Roy S.W."/>
            <person name="Marshall W.F."/>
            <person name="Sood P."/>
        </authorList>
    </citation>
    <scope>NUCLEOTIDE SEQUENCE [LARGE SCALE GENOMIC DNA]</scope>
    <source>
        <strain evidence="8">WM001</strain>
    </source>
</reference>
<feature type="transmembrane region" description="Helical" evidence="6">
    <location>
        <begin position="70"/>
        <end position="92"/>
    </location>
</feature>
<evidence type="ECO:0000256" key="3">
    <source>
        <dbReference type="ARBA" id="ARBA00022448"/>
    </source>
</evidence>
<dbReference type="GO" id="GO:0046872">
    <property type="term" value="F:metal ion binding"/>
    <property type="evidence" value="ECO:0007669"/>
    <property type="project" value="UniProtKB-KW"/>
</dbReference>
<keyword evidence="5" id="KW-0460">Magnesium</keyword>
<feature type="domain" description="P-type ATPase C-terminal" evidence="7">
    <location>
        <begin position="2"/>
        <end position="173"/>
    </location>
</feature>
<sequence length="192" mass="22063">MAFFALEQDIPPEISLKYPNLYSAGQKNAYFGIKTFWSWIIYAFFNGTFIFWFSMTTIPGGISNDGHEPGLFFISTISFVLLMHIIHVKFLVICCFWNFYNIGAIFVSFFIFYGMVALINSDGVAFAIQPEFPGLFFLVLSFGKTWIIIILGSFIALIPDFITLCVRKIFFPTPNDKIIAFLKENKENMDRI</sequence>
<comment type="subcellular location">
    <subcellularLocation>
        <location evidence="2">Endomembrane system</location>
    </subcellularLocation>
    <subcellularLocation>
        <location evidence="1">Membrane</location>
        <topology evidence="1">Multi-pass membrane protein</topology>
    </subcellularLocation>
</comment>
<feature type="transmembrane region" description="Helical" evidence="6">
    <location>
        <begin position="99"/>
        <end position="120"/>
    </location>
</feature>
<dbReference type="EMBL" id="MPUH01000259">
    <property type="protein sequence ID" value="OMJ84760.1"/>
    <property type="molecule type" value="Genomic_DNA"/>
</dbReference>
<protein>
    <recommendedName>
        <fullName evidence="7">P-type ATPase C-terminal domain-containing protein</fullName>
    </recommendedName>
</protein>
<feature type="transmembrane region" description="Helical" evidence="6">
    <location>
        <begin position="132"/>
        <end position="158"/>
    </location>
</feature>
<proteinExistence type="predicted"/>
<evidence type="ECO:0000256" key="4">
    <source>
        <dbReference type="ARBA" id="ARBA00022723"/>
    </source>
</evidence>
<dbReference type="Pfam" id="PF16212">
    <property type="entry name" value="PhoLip_ATPase_C"/>
    <property type="match status" value="1"/>
</dbReference>
<keyword evidence="3" id="KW-0813">Transport</keyword>
<keyword evidence="6" id="KW-0472">Membrane</keyword>
<dbReference type="GO" id="GO:0005886">
    <property type="term" value="C:plasma membrane"/>
    <property type="evidence" value="ECO:0007669"/>
    <property type="project" value="TreeGrafter"/>
</dbReference>
<evidence type="ECO:0000313" key="8">
    <source>
        <dbReference type="EMBL" id="OMJ84760.1"/>
    </source>
</evidence>
<dbReference type="Proteomes" id="UP000187209">
    <property type="component" value="Unassembled WGS sequence"/>
</dbReference>
<dbReference type="GO" id="GO:0045332">
    <property type="term" value="P:phospholipid translocation"/>
    <property type="evidence" value="ECO:0007669"/>
    <property type="project" value="TreeGrafter"/>
</dbReference>
<feature type="transmembrane region" description="Helical" evidence="6">
    <location>
        <begin position="36"/>
        <end position="58"/>
    </location>
</feature>
<evidence type="ECO:0000313" key="9">
    <source>
        <dbReference type="Proteomes" id="UP000187209"/>
    </source>
</evidence>
<keyword evidence="6" id="KW-0812">Transmembrane</keyword>
<dbReference type="PANTHER" id="PTHR24092">
    <property type="entry name" value="PROBABLE PHOSPHOLIPID-TRANSPORTING ATPASE"/>
    <property type="match status" value="1"/>
</dbReference>
<evidence type="ECO:0000256" key="5">
    <source>
        <dbReference type="ARBA" id="ARBA00022842"/>
    </source>
</evidence>
<keyword evidence="9" id="KW-1185">Reference proteome</keyword>
<dbReference type="GO" id="GO:0140326">
    <property type="term" value="F:ATPase-coupled intramembrane lipid transporter activity"/>
    <property type="evidence" value="ECO:0007669"/>
    <property type="project" value="TreeGrafter"/>
</dbReference>
<dbReference type="InterPro" id="IPR032630">
    <property type="entry name" value="P_typ_ATPase_c"/>
</dbReference>
<gene>
    <name evidence="8" type="ORF">SteCoe_14083</name>
</gene>
<dbReference type="PANTHER" id="PTHR24092:SF180">
    <property type="entry name" value="PHOSPHOLIPID-TRANSPORTING ATPASE DNF1-RELATED"/>
    <property type="match status" value="1"/>
</dbReference>
<evidence type="ECO:0000256" key="6">
    <source>
        <dbReference type="SAM" id="Phobius"/>
    </source>
</evidence>
<evidence type="ECO:0000256" key="1">
    <source>
        <dbReference type="ARBA" id="ARBA00004141"/>
    </source>
</evidence>
<comment type="caution">
    <text evidence="8">The sequence shown here is derived from an EMBL/GenBank/DDBJ whole genome shotgun (WGS) entry which is preliminary data.</text>
</comment>